<dbReference type="EMBL" id="JANRMS010000267">
    <property type="protein sequence ID" value="KAJ3542962.1"/>
    <property type="molecule type" value="Genomic_DNA"/>
</dbReference>
<comment type="caution">
    <text evidence="1">The sequence shown here is derived from an EMBL/GenBank/DDBJ whole genome shotgun (WGS) entry which is preliminary data.</text>
</comment>
<keyword evidence="2" id="KW-1185">Reference proteome</keyword>
<evidence type="ECO:0000313" key="1">
    <source>
        <dbReference type="EMBL" id="KAJ3542962.1"/>
    </source>
</evidence>
<protein>
    <submittedName>
        <fullName evidence="1">Uncharacterized protein</fullName>
    </submittedName>
</protein>
<dbReference type="Proteomes" id="UP001148629">
    <property type="component" value="Unassembled WGS sequence"/>
</dbReference>
<name>A0ACC1SMQ7_9HYPO</name>
<sequence>MSSSINKVLVLGASGNVGRSTLKALLEEQFVVSGLTRESSKATLPTGVKHLKSDYTSTSLIEAFKGQDAVISTLSSLLPGDALSLQTTFINAAITAGVKIFVPSEFGIDTSDHAAAEVIPFLADKIKTLDYLKANEDSISWISVVSGSMFDWGFNIPSMGGWDLGARTVTIFDGGDIPFEAMNLDQVGRAIARSLKKPNITKNQYVYVNSFTATQNQVLAALERATGDKFTVSHSTVDELWNSGAAKVKEGQPFGTLAQISAAIYGKGGLANYSVSRGLWNHKIGLEQENLDEAVDAIVVGK</sequence>
<accession>A0ACC1SMQ7</accession>
<evidence type="ECO:0000313" key="2">
    <source>
        <dbReference type="Proteomes" id="UP001148629"/>
    </source>
</evidence>
<gene>
    <name evidence="1" type="ORF">NM208_g3823</name>
</gene>
<organism evidence="1 2">
    <name type="scientific">Fusarium decemcellulare</name>
    <dbReference type="NCBI Taxonomy" id="57161"/>
    <lineage>
        <taxon>Eukaryota</taxon>
        <taxon>Fungi</taxon>
        <taxon>Dikarya</taxon>
        <taxon>Ascomycota</taxon>
        <taxon>Pezizomycotina</taxon>
        <taxon>Sordariomycetes</taxon>
        <taxon>Hypocreomycetidae</taxon>
        <taxon>Hypocreales</taxon>
        <taxon>Nectriaceae</taxon>
        <taxon>Fusarium</taxon>
        <taxon>Fusarium decemcellulare species complex</taxon>
    </lineage>
</organism>
<proteinExistence type="predicted"/>
<reference evidence="1" key="1">
    <citation type="submission" date="2022-08" db="EMBL/GenBank/DDBJ databases">
        <title>Genome Sequence of Fusarium decemcellulare.</title>
        <authorList>
            <person name="Buettner E."/>
        </authorList>
    </citation>
    <scope>NUCLEOTIDE SEQUENCE</scope>
    <source>
        <strain evidence="1">Babe19</strain>
    </source>
</reference>